<keyword evidence="7" id="KW-1185">Reference proteome</keyword>
<keyword evidence="4" id="KW-0804">Transcription</keyword>
<evidence type="ECO:0000313" key="7">
    <source>
        <dbReference type="Proteomes" id="UP000319976"/>
    </source>
</evidence>
<accession>A0A517TB75</accession>
<dbReference type="EMBL" id="CP036316">
    <property type="protein sequence ID" value="QDT65616.1"/>
    <property type="molecule type" value="Genomic_DNA"/>
</dbReference>
<dbReference type="Gene3D" id="1.10.1740.10">
    <property type="match status" value="1"/>
</dbReference>
<dbReference type="Pfam" id="PF04542">
    <property type="entry name" value="Sigma70_r2"/>
    <property type="match status" value="1"/>
</dbReference>
<dbReference type="Gene3D" id="1.10.10.10">
    <property type="entry name" value="Winged helix-like DNA-binding domain superfamily/Winged helix DNA-binding domain"/>
    <property type="match status" value="1"/>
</dbReference>
<evidence type="ECO:0000259" key="5">
    <source>
        <dbReference type="Pfam" id="PF04542"/>
    </source>
</evidence>
<gene>
    <name evidence="6" type="primary">sigH_6</name>
    <name evidence="6" type="ORF">V22_28730</name>
</gene>
<dbReference type="GO" id="GO:0006352">
    <property type="term" value="P:DNA-templated transcription initiation"/>
    <property type="evidence" value="ECO:0007669"/>
    <property type="project" value="InterPro"/>
</dbReference>
<evidence type="ECO:0000313" key="6">
    <source>
        <dbReference type="EMBL" id="QDT65616.1"/>
    </source>
</evidence>
<keyword evidence="2" id="KW-0805">Transcription regulation</keyword>
<dbReference type="NCBIfam" id="TIGR02937">
    <property type="entry name" value="sigma70-ECF"/>
    <property type="match status" value="1"/>
</dbReference>
<name>A0A517TB75_9PLAN</name>
<dbReference type="SUPFAM" id="SSF88659">
    <property type="entry name" value="Sigma3 and sigma4 domains of RNA polymerase sigma factors"/>
    <property type="match status" value="1"/>
</dbReference>
<dbReference type="PANTHER" id="PTHR43133">
    <property type="entry name" value="RNA POLYMERASE ECF-TYPE SIGMA FACTO"/>
    <property type="match status" value="1"/>
</dbReference>
<evidence type="ECO:0000256" key="1">
    <source>
        <dbReference type="ARBA" id="ARBA00010641"/>
    </source>
</evidence>
<dbReference type="KEGG" id="chya:V22_28730"/>
<dbReference type="InterPro" id="IPR007627">
    <property type="entry name" value="RNA_pol_sigma70_r2"/>
</dbReference>
<dbReference type="InterPro" id="IPR013325">
    <property type="entry name" value="RNA_pol_sigma_r2"/>
</dbReference>
<dbReference type="InterPro" id="IPR036388">
    <property type="entry name" value="WH-like_DNA-bd_sf"/>
</dbReference>
<proteinExistence type="inferred from homology"/>
<sequence length="188" mass="21561">MHIHTSITSNDSSSQGQLVFLRLYTASYADIKRTLLVFLGNANDADDLMQETSLALWEQFSDYDHDRSFTAWACGIAANKAKKFLRDRYRKKNFGLSDEALVNLIKVRTGAAELYELRRDLLEDCLSHLSSVDRNMLWDCYADGVKAVAYAKAKETPVGTVTSRLHRLRKWLYDCVERRLANQESRKS</sequence>
<dbReference type="InterPro" id="IPR014284">
    <property type="entry name" value="RNA_pol_sigma-70_dom"/>
</dbReference>
<evidence type="ECO:0000256" key="2">
    <source>
        <dbReference type="ARBA" id="ARBA00023015"/>
    </source>
</evidence>
<dbReference type="GO" id="GO:0016987">
    <property type="term" value="F:sigma factor activity"/>
    <property type="evidence" value="ECO:0007669"/>
    <property type="project" value="UniProtKB-KW"/>
</dbReference>
<dbReference type="AlphaFoldDB" id="A0A517TB75"/>
<dbReference type="InterPro" id="IPR039425">
    <property type="entry name" value="RNA_pol_sigma-70-like"/>
</dbReference>
<evidence type="ECO:0000256" key="3">
    <source>
        <dbReference type="ARBA" id="ARBA00023082"/>
    </source>
</evidence>
<dbReference type="PANTHER" id="PTHR43133:SF51">
    <property type="entry name" value="RNA POLYMERASE SIGMA FACTOR"/>
    <property type="match status" value="1"/>
</dbReference>
<feature type="domain" description="RNA polymerase sigma-70 region 2" evidence="5">
    <location>
        <begin position="23"/>
        <end position="90"/>
    </location>
</feature>
<dbReference type="InterPro" id="IPR013324">
    <property type="entry name" value="RNA_pol_sigma_r3/r4-like"/>
</dbReference>
<reference evidence="6 7" key="1">
    <citation type="submission" date="2019-02" db="EMBL/GenBank/DDBJ databases">
        <title>Deep-cultivation of Planctomycetes and their phenomic and genomic characterization uncovers novel biology.</title>
        <authorList>
            <person name="Wiegand S."/>
            <person name="Jogler M."/>
            <person name="Boedeker C."/>
            <person name="Pinto D."/>
            <person name="Vollmers J."/>
            <person name="Rivas-Marin E."/>
            <person name="Kohn T."/>
            <person name="Peeters S.H."/>
            <person name="Heuer A."/>
            <person name="Rast P."/>
            <person name="Oberbeckmann S."/>
            <person name="Bunk B."/>
            <person name="Jeske O."/>
            <person name="Meyerdierks A."/>
            <person name="Storesund J.E."/>
            <person name="Kallscheuer N."/>
            <person name="Luecker S."/>
            <person name="Lage O.M."/>
            <person name="Pohl T."/>
            <person name="Merkel B.J."/>
            <person name="Hornburger P."/>
            <person name="Mueller R.-W."/>
            <person name="Bruemmer F."/>
            <person name="Labrenz M."/>
            <person name="Spormann A.M."/>
            <person name="Op den Camp H."/>
            <person name="Overmann J."/>
            <person name="Amann R."/>
            <person name="Jetten M.S.M."/>
            <person name="Mascher T."/>
            <person name="Medema M.H."/>
            <person name="Devos D.P."/>
            <person name="Kaster A.-K."/>
            <person name="Ovreas L."/>
            <person name="Rohde M."/>
            <person name="Galperin M.Y."/>
            <person name="Jogler C."/>
        </authorList>
    </citation>
    <scope>NUCLEOTIDE SEQUENCE [LARGE SCALE GENOMIC DNA]</scope>
    <source>
        <strain evidence="6 7">V22</strain>
    </source>
</reference>
<dbReference type="SUPFAM" id="SSF88946">
    <property type="entry name" value="Sigma2 domain of RNA polymerase sigma factors"/>
    <property type="match status" value="1"/>
</dbReference>
<dbReference type="RefSeq" id="WP_145263843.1">
    <property type="nucleotide sequence ID" value="NZ_CP036316.1"/>
</dbReference>
<evidence type="ECO:0000256" key="4">
    <source>
        <dbReference type="ARBA" id="ARBA00023163"/>
    </source>
</evidence>
<protein>
    <submittedName>
        <fullName evidence="6">ECF RNA polymerase sigma factor SigH</fullName>
    </submittedName>
</protein>
<dbReference type="Proteomes" id="UP000319976">
    <property type="component" value="Chromosome"/>
</dbReference>
<organism evidence="6 7">
    <name type="scientific">Calycomorphotria hydatis</name>
    <dbReference type="NCBI Taxonomy" id="2528027"/>
    <lineage>
        <taxon>Bacteria</taxon>
        <taxon>Pseudomonadati</taxon>
        <taxon>Planctomycetota</taxon>
        <taxon>Planctomycetia</taxon>
        <taxon>Planctomycetales</taxon>
        <taxon>Planctomycetaceae</taxon>
        <taxon>Calycomorphotria</taxon>
    </lineage>
</organism>
<comment type="similarity">
    <text evidence="1">Belongs to the sigma-70 factor family. ECF subfamily.</text>
</comment>
<dbReference type="OrthoDB" id="6383365at2"/>
<keyword evidence="3" id="KW-0731">Sigma factor</keyword>